<dbReference type="RefSeq" id="WP_108903568.1">
    <property type="nucleotide sequence ID" value="NZ_CP029187.1"/>
</dbReference>
<dbReference type="Proteomes" id="UP000244937">
    <property type="component" value="Chromosome"/>
</dbReference>
<name>A0A2S1SHG2_9FLAO</name>
<sequence length="264" mass="28656">MTPQQKTMYEGNFDTCTLSAAKLAEIDTAVTKISANKARYEAVATPLNIPWYVVGVLHNMEAGLNFNCHLHNGDPLTARTVHVPKGQPVKGNPPFTWEVSAADALTGNGLNTWKDWSLSGLLYRIECYNGLGYFKKNLPSPYLWSYTDKYTKGKFAADGQYDPNLVSKQCGAAALLKRMSDKKIIAMPAASAPAVPTIKDQIIAAGNKVAYFSGTVSPDGKALQDLLNQNGSTLVADGKAGKNTSDAWFKWSGLYLKGDPRRTS</sequence>
<dbReference type="KEGG" id="fpal:HYN49_07640"/>
<dbReference type="AlphaFoldDB" id="A0A2S1SHG2"/>
<keyword evidence="2" id="KW-1185">Reference proteome</keyword>
<dbReference type="EMBL" id="CP029187">
    <property type="protein sequence ID" value="AWI25782.1"/>
    <property type="molecule type" value="Genomic_DNA"/>
</dbReference>
<gene>
    <name evidence="1" type="ORF">HYN49_07640</name>
</gene>
<accession>A0A2S1SHG2</accession>
<reference evidence="1 2" key="1">
    <citation type="submission" date="2018-05" db="EMBL/GenBank/DDBJ databases">
        <title>Genome sequencing of Flavobacterium sp. HYN0049.</title>
        <authorList>
            <person name="Yi H."/>
            <person name="Baek C."/>
        </authorList>
    </citation>
    <scope>NUCLEOTIDE SEQUENCE [LARGE SCALE GENOMIC DNA]</scope>
    <source>
        <strain evidence="1 2">HYN0049</strain>
    </source>
</reference>
<evidence type="ECO:0000313" key="1">
    <source>
        <dbReference type="EMBL" id="AWI25782.1"/>
    </source>
</evidence>
<evidence type="ECO:0000313" key="2">
    <source>
        <dbReference type="Proteomes" id="UP000244937"/>
    </source>
</evidence>
<organism evidence="1 2">
    <name type="scientific">Flavobacterium pallidum</name>
    <dbReference type="NCBI Taxonomy" id="2172098"/>
    <lineage>
        <taxon>Bacteria</taxon>
        <taxon>Pseudomonadati</taxon>
        <taxon>Bacteroidota</taxon>
        <taxon>Flavobacteriia</taxon>
        <taxon>Flavobacteriales</taxon>
        <taxon>Flavobacteriaceae</taxon>
        <taxon>Flavobacterium</taxon>
    </lineage>
</organism>
<proteinExistence type="predicted"/>
<protein>
    <submittedName>
        <fullName evidence="1">Uncharacterized protein</fullName>
    </submittedName>
</protein>
<dbReference type="OrthoDB" id="482757at2"/>